<dbReference type="GO" id="GO:0008270">
    <property type="term" value="F:zinc ion binding"/>
    <property type="evidence" value="ECO:0007669"/>
    <property type="project" value="InterPro"/>
</dbReference>
<proteinExistence type="predicted"/>
<feature type="domain" description="Zn(2)-C6 fungal-type" evidence="1">
    <location>
        <begin position="9"/>
        <end position="37"/>
    </location>
</feature>
<protein>
    <recommendedName>
        <fullName evidence="1">Zn(2)-C6 fungal-type domain-containing protein</fullName>
    </recommendedName>
</protein>
<dbReference type="InterPro" id="IPR001138">
    <property type="entry name" value="Zn2Cys6_DnaBD"/>
</dbReference>
<organism evidence="2 3">
    <name type="scientific">Rhizoclosmatium globosum</name>
    <dbReference type="NCBI Taxonomy" id="329046"/>
    <lineage>
        <taxon>Eukaryota</taxon>
        <taxon>Fungi</taxon>
        <taxon>Fungi incertae sedis</taxon>
        <taxon>Chytridiomycota</taxon>
        <taxon>Chytridiomycota incertae sedis</taxon>
        <taxon>Chytridiomycetes</taxon>
        <taxon>Chytridiales</taxon>
        <taxon>Chytriomycetaceae</taxon>
        <taxon>Rhizoclosmatium</taxon>
    </lineage>
</organism>
<dbReference type="SMART" id="SM00066">
    <property type="entry name" value="GAL4"/>
    <property type="match status" value="1"/>
</dbReference>
<gene>
    <name evidence="2" type="ORF">BCR33DRAFT_581561</name>
</gene>
<dbReference type="Gene3D" id="4.10.240.10">
    <property type="entry name" value="Zn(2)-C6 fungal-type DNA-binding domain"/>
    <property type="match status" value="1"/>
</dbReference>
<evidence type="ECO:0000259" key="1">
    <source>
        <dbReference type="PROSITE" id="PS00463"/>
    </source>
</evidence>
<dbReference type="PROSITE" id="PS00463">
    <property type="entry name" value="ZN2_CY6_FUNGAL_1"/>
    <property type="match status" value="1"/>
</dbReference>
<dbReference type="GO" id="GO:0000981">
    <property type="term" value="F:DNA-binding transcription factor activity, RNA polymerase II-specific"/>
    <property type="evidence" value="ECO:0007669"/>
    <property type="project" value="InterPro"/>
</dbReference>
<dbReference type="InterPro" id="IPR036864">
    <property type="entry name" value="Zn2-C6_fun-type_DNA-bd_sf"/>
</dbReference>
<evidence type="ECO:0000313" key="3">
    <source>
        <dbReference type="Proteomes" id="UP000193642"/>
    </source>
</evidence>
<keyword evidence="3" id="KW-1185">Reference proteome</keyword>
<dbReference type="CDD" id="cd00067">
    <property type="entry name" value="GAL4"/>
    <property type="match status" value="1"/>
</dbReference>
<dbReference type="Proteomes" id="UP000193642">
    <property type="component" value="Unassembled WGS sequence"/>
</dbReference>
<comment type="caution">
    <text evidence="2">The sequence shown here is derived from an EMBL/GenBank/DDBJ whole genome shotgun (WGS) entry which is preliminary data.</text>
</comment>
<evidence type="ECO:0000313" key="2">
    <source>
        <dbReference type="EMBL" id="ORY49385.1"/>
    </source>
</evidence>
<dbReference type="Pfam" id="PF00172">
    <property type="entry name" value="Zn_clus"/>
    <property type="match status" value="1"/>
</dbReference>
<dbReference type="EMBL" id="MCGO01000009">
    <property type="protein sequence ID" value="ORY49385.1"/>
    <property type="molecule type" value="Genomic_DNA"/>
</dbReference>
<reference evidence="2 3" key="1">
    <citation type="submission" date="2016-07" db="EMBL/GenBank/DDBJ databases">
        <title>Pervasive Adenine N6-methylation of Active Genes in Fungi.</title>
        <authorList>
            <consortium name="DOE Joint Genome Institute"/>
            <person name="Mondo S.J."/>
            <person name="Dannebaum R.O."/>
            <person name="Kuo R.C."/>
            <person name="Labutti K."/>
            <person name="Haridas S."/>
            <person name="Kuo A."/>
            <person name="Salamov A."/>
            <person name="Ahrendt S.R."/>
            <person name="Lipzen A."/>
            <person name="Sullivan W."/>
            <person name="Andreopoulos W.B."/>
            <person name="Clum A."/>
            <person name="Lindquist E."/>
            <person name="Daum C."/>
            <person name="Ramamoorthy G.K."/>
            <person name="Gryganskyi A."/>
            <person name="Culley D."/>
            <person name="Magnuson J.K."/>
            <person name="James T.Y."/>
            <person name="O'Malley M.A."/>
            <person name="Stajich J.E."/>
            <person name="Spatafora J.W."/>
            <person name="Visel A."/>
            <person name="Grigoriev I.V."/>
        </authorList>
    </citation>
    <scope>NUCLEOTIDE SEQUENCE [LARGE SCALE GENOMIC DNA]</scope>
    <source>
        <strain evidence="2 3">JEL800</strain>
    </source>
</reference>
<dbReference type="AlphaFoldDB" id="A0A1Y2CSN1"/>
<dbReference type="SUPFAM" id="SSF57701">
    <property type="entry name" value="Zn2/Cys6 DNA-binding domain"/>
    <property type="match status" value="1"/>
</dbReference>
<sequence length="179" mass="19857">MGRSSKNVSCRECRSNKKGCSREVDGCTGCRVRGIPCIYPVKTRNLHIQDNAASLISDKVSNEELGSDSEMQFHLQGSSAVSGPFIQTSAFFEPASLPSPPLCKTVSLPLIRIMQVLDSPLIVEHDEWMLEDPDLMPTYDDFRCVHAFITFNPRAAALMSAMDIQAFITTFFLQPAPLR</sequence>
<dbReference type="OrthoDB" id="10413424at2759"/>
<name>A0A1Y2CSN1_9FUNG</name>
<accession>A0A1Y2CSN1</accession>